<dbReference type="Gramene" id="GBG71012">
    <property type="protein sequence ID" value="GBG71012"/>
    <property type="gene ID" value="CBR_g8310"/>
</dbReference>
<dbReference type="AlphaFoldDB" id="A0A388KLU3"/>
<evidence type="ECO:0000313" key="3">
    <source>
        <dbReference type="Proteomes" id="UP000265515"/>
    </source>
</evidence>
<organism evidence="2 3">
    <name type="scientific">Chara braunii</name>
    <name type="common">Braun's stonewort</name>
    <dbReference type="NCBI Taxonomy" id="69332"/>
    <lineage>
        <taxon>Eukaryota</taxon>
        <taxon>Viridiplantae</taxon>
        <taxon>Streptophyta</taxon>
        <taxon>Charophyceae</taxon>
        <taxon>Charales</taxon>
        <taxon>Characeae</taxon>
        <taxon>Chara</taxon>
    </lineage>
</organism>
<name>A0A388KLU3_CHABU</name>
<dbReference type="PANTHER" id="PTHR47444">
    <property type="entry name" value="EXPRESSED PROTEIN"/>
    <property type="match status" value="1"/>
</dbReference>
<dbReference type="InterPro" id="IPR036236">
    <property type="entry name" value="Znf_C2H2_sf"/>
</dbReference>
<feature type="compositionally biased region" description="Basic residues" evidence="1">
    <location>
        <begin position="47"/>
        <end position="56"/>
    </location>
</feature>
<dbReference type="SUPFAM" id="SSF57667">
    <property type="entry name" value="beta-beta-alpha zinc fingers"/>
    <property type="match status" value="1"/>
</dbReference>
<gene>
    <name evidence="2" type="ORF">CBR_g8310</name>
</gene>
<evidence type="ECO:0000313" key="2">
    <source>
        <dbReference type="EMBL" id="GBG71012.1"/>
    </source>
</evidence>
<proteinExistence type="predicted"/>
<keyword evidence="3" id="KW-1185">Reference proteome</keyword>
<feature type="region of interest" description="Disordered" evidence="1">
    <location>
        <begin position="1"/>
        <end position="21"/>
    </location>
</feature>
<dbReference type="Gene3D" id="3.30.160.60">
    <property type="entry name" value="Classic Zinc Finger"/>
    <property type="match status" value="1"/>
</dbReference>
<feature type="region of interest" description="Disordered" evidence="1">
    <location>
        <begin position="46"/>
        <end position="94"/>
    </location>
</feature>
<dbReference type="OrthoDB" id="24683at2759"/>
<accession>A0A388KLU3</accession>
<dbReference type="Proteomes" id="UP000265515">
    <property type="component" value="Unassembled WGS sequence"/>
</dbReference>
<dbReference type="EMBL" id="BFEA01000139">
    <property type="protein sequence ID" value="GBG71012.1"/>
    <property type="molecule type" value="Genomic_DNA"/>
</dbReference>
<protein>
    <submittedName>
        <fullName evidence="2">Uncharacterized protein</fullName>
    </submittedName>
</protein>
<evidence type="ECO:0000256" key="1">
    <source>
        <dbReference type="SAM" id="MobiDB-lite"/>
    </source>
</evidence>
<sequence>MGRCPHNKKGNRKATLHKTAKRTRFLSKDILSRYFGSAAIREEHYKSKPHKKRAKVMKGPAPHTQADADWAGGMGAPDNGPRLRPSEVAVSMAM</sequence>
<reference evidence="2 3" key="1">
    <citation type="journal article" date="2018" name="Cell">
        <title>The Chara Genome: Secondary Complexity and Implications for Plant Terrestrialization.</title>
        <authorList>
            <person name="Nishiyama T."/>
            <person name="Sakayama H."/>
            <person name="Vries J.D."/>
            <person name="Buschmann H."/>
            <person name="Saint-Marcoux D."/>
            <person name="Ullrich K.K."/>
            <person name="Haas F.B."/>
            <person name="Vanderstraeten L."/>
            <person name="Becker D."/>
            <person name="Lang D."/>
            <person name="Vosolsobe S."/>
            <person name="Rombauts S."/>
            <person name="Wilhelmsson P.K.I."/>
            <person name="Janitza P."/>
            <person name="Kern R."/>
            <person name="Heyl A."/>
            <person name="Rumpler F."/>
            <person name="Villalobos L.I.A.C."/>
            <person name="Clay J.M."/>
            <person name="Skokan R."/>
            <person name="Toyoda A."/>
            <person name="Suzuki Y."/>
            <person name="Kagoshima H."/>
            <person name="Schijlen E."/>
            <person name="Tajeshwar N."/>
            <person name="Catarino B."/>
            <person name="Hetherington A.J."/>
            <person name="Saltykova A."/>
            <person name="Bonnot C."/>
            <person name="Breuninger H."/>
            <person name="Symeonidi A."/>
            <person name="Radhakrishnan G.V."/>
            <person name="Van Nieuwerburgh F."/>
            <person name="Deforce D."/>
            <person name="Chang C."/>
            <person name="Karol K.G."/>
            <person name="Hedrich R."/>
            <person name="Ulvskov P."/>
            <person name="Glockner G."/>
            <person name="Delwiche C.F."/>
            <person name="Petrasek J."/>
            <person name="Van de Peer Y."/>
            <person name="Friml J."/>
            <person name="Beilby M."/>
            <person name="Dolan L."/>
            <person name="Kohara Y."/>
            <person name="Sugano S."/>
            <person name="Fujiyama A."/>
            <person name="Delaux P.-M."/>
            <person name="Quint M."/>
            <person name="TheiBen G."/>
            <person name="Hagemann M."/>
            <person name="Harholt J."/>
            <person name="Dunand C."/>
            <person name="Zachgo S."/>
            <person name="Langdale J."/>
            <person name="Maumus F."/>
            <person name="Straeten D.V.D."/>
            <person name="Gould S.B."/>
            <person name="Rensing S.A."/>
        </authorList>
    </citation>
    <scope>NUCLEOTIDE SEQUENCE [LARGE SCALE GENOMIC DNA]</scope>
    <source>
        <strain evidence="2 3">S276</strain>
    </source>
</reference>
<comment type="caution">
    <text evidence="2">The sequence shown here is derived from an EMBL/GenBank/DDBJ whole genome shotgun (WGS) entry which is preliminary data.</text>
</comment>
<dbReference type="STRING" id="69332.A0A388KLU3"/>
<dbReference type="PANTHER" id="PTHR47444:SF1">
    <property type="entry name" value="EXPRESSED PROTEIN"/>
    <property type="match status" value="1"/>
</dbReference>